<protein>
    <submittedName>
        <fullName evidence="2">Preprotein translocase subunit YajC</fullName>
    </submittedName>
</protein>
<accession>A0A9X1F5D8</accession>
<gene>
    <name evidence="2" type="ORF">KCG46_11425</name>
</gene>
<keyword evidence="3" id="KW-1185">Reference proteome</keyword>
<reference evidence="2" key="1">
    <citation type="submission" date="2021-04" db="EMBL/GenBank/DDBJ databases">
        <authorList>
            <person name="Pira H."/>
            <person name="Risdian C."/>
            <person name="Wink J."/>
        </authorList>
    </citation>
    <scope>NUCLEOTIDE SEQUENCE</scope>
    <source>
        <strain evidence="2">WH158</strain>
    </source>
</reference>
<dbReference type="EMBL" id="JAGSPC010000003">
    <property type="protein sequence ID" value="MBV7260179.1"/>
    <property type="molecule type" value="Genomic_DNA"/>
</dbReference>
<organism evidence="2 3">
    <name type="scientific">Erythrobacter crassostreae</name>
    <dbReference type="NCBI Taxonomy" id="2828328"/>
    <lineage>
        <taxon>Bacteria</taxon>
        <taxon>Pseudomonadati</taxon>
        <taxon>Pseudomonadota</taxon>
        <taxon>Alphaproteobacteria</taxon>
        <taxon>Sphingomonadales</taxon>
        <taxon>Erythrobacteraceae</taxon>
        <taxon>Erythrobacter/Porphyrobacter group</taxon>
        <taxon>Erythrobacter</taxon>
    </lineage>
</organism>
<evidence type="ECO:0000256" key="1">
    <source>
        <dbReference type="SAM" id="SignalP"/>
    </source>
</evidence>
<comment type="caution">
    <text evidence="2">The sequence shown here is derived from an EMBL/GenBank/DDBJ whole genome shotgun (WGS) entry which is preliminary data.</text>
</comment>
<feature type="signal peptide" evidence="1">
    <location>
        <begin position="1"/>
        <end position="25"/>
    </location>
</feature>
<proteinExistence type="predicted"/>
<dbReference type="AlphaFoldDB" id="A0A9X1F5D8"/>
<keyword evidence="1" id="KW-0732">Signal</keyword>
<name>A0A9X1F5D8_9SPHN</name>
<feature type="chain" id="PRO_5040769574" evidence="1">
    <location>
        <begin position="26"/>
        <end position="540"/>
    </location>
</feature>
<dbReference type="Proteomes" id="UP001138681">
    <property type="component" value="Unassembled WGS sequence"/>
</dbReference>
<sequence length="540" mass="56700">MIMKNIRTCLLVGAASALFATSANAQEAEDAPRVVSVQPYIEVNQILSAELQPGDDVVTFTQVAAGIDVNAQGRNSGASVSVRYERNIGYGDDAVDTNTVSGIARGYVSLIPRALTFEAGGLASRTRVDGGGAVSPNPQVSEDAASQLYSVYAGPSLSTQVGSVEVSGLARVGYNRFEADNTVFDQNGDPVDVFDDSVTYNAQLRAGTRAGDPLPVGVGVTGGFYQEDISNLDQRVRDVYVRGDLTLPVTDSLALVGGVGYENVEVSSRDALRDVNGDLVRDAAGRLVTDEASPRILAFDVDGLLWDVGVLWRPSARTSLAASVGRRYDSTTYYGSFAYAPSSRSSFNVNVYDGVSGFGGRLNNALADLGTDFDVLRNPVSGDFGGLVSGQEGSGLVNSLGSVRSSAFRGRGVNASYQRNIGTATAVIGAGYDRREFIGAEGTVLEAVDGVIDESYYIAGGINRPIGRSATFAANAYVNWFDSGTDNGDATGFGASAAYGRSLTNKLTARAALSVDYIDSDFTDEDFATATALLGLRYNF</sequence>
<evidence type="ECO:0000313" key="2">
    <source>
        <dbReference type="EMBL" id="MBV7260179.1"/>
    </source>
</evidence>
<evidence type="ECO:0000313" key="3">
    <source>
        <dbReference type="Proteomes" id="UP001138681"/>
    </source>
</evidence>